<reference evidence="2 3" key="1">
    <citation type="submission" date="2019-12" db="EMBL/GenBank/DDBJ databases">
        <title>Draft Genome Sequences of L. lactis strains MS22333, MS22334, MS22336, and MS22337, Isolated from Spontaneous Fermented Camel Milk in Ethiopia.</title>
        <authorList>
            <person name="Bragason E."/>
            <person name="Hansen E.B."/>
            <person name="Guya M.E."/>
            <person name="Berhe T."/>
        </authorList>
    </citation>
    <scope>NUCLEOTIDE SEQUENCE [LARGE SCALE GENOMIC DNA]</scope>
    <source>
        <strain evidence="2 3">MS22336</strain>
    </source>
</reference>
<keyword evidence="1" id="KW-1133">Transmembrane helix</keyword>
<dbReference type="Proteomes" id="UP000477402">
    <property type="component" value="Unassembled WGS sequence"/>
</dbReference>
<sequence>MGKIFFNSLGDFQWASVAALFALIGTIISAIFSGLSHNNSKKTMVIQKEMNQQKIDADIISKSRMHWIDNAKIISSDFITISLNLGAHFKMFTEKVIQFNNISSRIVFLEKKGNSNLSKIEKEEYTELKNAIKSLNSEMQTRINTINTLLESLAKNFLLIKLNFTKNVEHQNILDSVEKIYNRLRKHSLNNGWIQFGTDKELKKSLQNTNSIFKENSEDTEILTTELSNYFKKEWEKVKQGK</sequence>
<organism evidence="2 3">
    <name type="scientific">Lactococcus lactis</name>
    <dbReference type="NCBI Taxonomy" id="1358"/>
    <lineage>
        <taxon>Bacteria</taxon>
        <taxon>Bacillati</taxon>
        <taxon>Bacillota</taxon>
        <taxon>Bacilli</taxon>
        <taxon>Lactobacillales</taxon>
        <taxon>Streptococcaceae</taxon>
        <taxon>Lactococcus</taxon>
    </lineage>
</organism>
<dbReference type="AlphaFoldDB" id="A0A6M0M6Q5"/>
<evidence type="ECO:0000313" key="3">
    <source>
        <dbReference type="Proteomes" id="UP000477402"/>
    </source>
</evidence>
<protein>
    <submittedName>
        <fullName evidence="2">Uncharacterized protein</fullName>
    </submittedName>
</protein>
<evidence type="ECO:0000313" key="2">
    <source>
        <dbReference type="EMBL" id="NEX55144.1"/>
    </source>
</evidence>
<dbReference type="EMBL" id="WWDJ01000029">
    <property type="protein sequence ID" value="NEX55144.1"/>
    <property type="molecule type" value="Genomic_DNA"/>
</dbReference>
<keyword evidence="1" id="KW-0472">Membrane</keyword>
<gene>
    <name evidence="2" type="ORF">GTP08_05420</name>
</gene>
<feature type="transmembrane region" description="Helical" evidence="1">
    <location>
        <begin position="12"/>
        <end position="35"/>
    </location>
</feature>
<name>A0A6M0M6Q5_9LACT</name>
<keyword evidence="1" id="KW-0812">Transmembrane</keyword>
<proteinExistence type="predicted"/>
<accession>A0A6M0M6Q5</accession>
<evidence type="ECO:0000256" key="1">
    <source>
        <dbReference type="SAM" id="Phobius"/>
    </source>
</evidence>
<comment type="caution">
    <text evidence="2">The sequence shown here is derived from an EMBL/GenBank/DDBJ whole genome shotgun (WGS) entry which is preliminary data.</text>
</comment>
<dbReference type="RefSeq" id="WP_014570263.1">
    <property type="nucleotide sequence ID" value="NZ_CP065987.1"/>
</dbReference>